<dbReference type="EMBL" id="KZ821725">
    <property type="protein sequence ID" value="PYH78777.1"/>
    <property type="molecule type" value="Genomic_DNA"/>
</dbReference>
<evidence type="ECO:0000256" key="1">
    <source>
        <dbReference type="SAM" id="MobiDB-lite"/>
    </source>
</evidence>
<reference evidence="2 3" key="1">
    <citation type="submission" date="2016-12" db="EMBL/GenBank/DDBJ databases">
        <title>The genomes of Aspergillus section Nigri reveals drivers in fungal speciation.</title>
        <authorList>
            <consortium name="DOE Joint Genome Institute"/>
            <person name="Vesth T.C."/>
            <person name="Nybo J."/>
            <person name="Theobald S."/>
            <person name="Brandl J."/>
            <person name="Frisvad J.C."/>
            <person name="Nielsen K.F."/>
            <person name="Lyhne E.K."/>
            <person name="Kogle M.E."/>
            <person name="Kuo A."/>
            <person name="Riley R."/>
            <person name="Clum A."/>
            <person name="Nolan M."/>
            <person name="Lipzen A."/>
            <person name="Salamov A."/>
            <person name="Henrissat B."/>
            <person name="Wiebenga A."/>
            <person name="De Vries R.P."/>
            <person name="Grigoriev I.V."/>
            <person name="Mortensen U.H."/>
            <person name="Andersen M.R."/>
            <person name="Baker S.E."/>
        </authorList>
    </citation>
    <scope>NUCLEOTIDE SEQUENCE [LARGE SCALE GENOMIC DNA]</scope>
    <source>
        <strain evidence="2 3">CBS 121591</strain>
    </source>
</reference>
<sequence>MSDFNLWVDGWGAAAATETLLDARLQALPESDQKCLQDNLNQLKDALSQGLSVERSEKSMRNVDFLVSQLAKDAVAIRRREAQPRIAAKSHEGSQYPSPPEAGDDLKCPCCCQYLPGTMATDTNAWRQHILKDIQPFICIAEGCPTPGVLYSTRRDWERHVEMDHRPNLWLCPICRDMGTATENVKTLLTHIGDHHADAIPQKDAVHVIHAGGFTSYGITSCPLCTETGSLDSPDLIDHVLQHTRDFALQALPWPKQTQDHAPAPGSRPGTYNMRLLTDPDYVRSWLNEVTLDLRTWDEAAEEPAQHSSSAWDYFDRNPYFADDSSSGPFPATLSERTGHMSGGEEAIDHQVEGS</sequence>
<dbReference type="PANTHER" id="PTHR35391">
    <property type="entry name" value="C2H2-TYPE DOMAIN-CONTAINING PROTEIN-RELATED"/>
    <property type="match status" value="1"/>
</dbReference>
<proteinExistence type="predicted"/>
<gene>
    <name evidence="2" type="ORF">BO82DRAFT_404837</name>
</gene>
<accession>A0A319C406</accession>
<dbReference type="Proteomes" id="UP000248340">
    <property type="component" value="Unassembled WGS sequence"/>
</dbReference>
<evidence type="ECO:0008006" key="4">
    <source>
        <dbReference type="Google" id="ProtNLM"/>
    </source>
</evidence>
<dbReference type="AlphaFoldDB" id="A0A319C406"/>
<organism evidence="2 3">
    <name type="scientific">Aspergillus uvarum CBS 121591</name>
    <dbReference type="NCBI Taxonomy" id="1448315"/>
    <lineage>
        <taxon>Eukaryota</taxon>
        <taxon>Fungi</taxon>
        <taxon>Dikarya</taxon>
        <taxon>Ascomycota</taxon>
        <taxon>Pezizomycotina</taxon>
        <taxon>Eurotiomycetes</taxon>
        <taxon>Eurotiomycetidae</taxon>
        <taxon>Eurotiales</taxon>
        <taxon>Aspergillaceae</taxon>
        <taxon>Aspergillus</taxon>
        <taxon>Aspergillus subgen. Circumdati</taxon>
    </lineage>
</organism>
<evidence type="ECO:0000313" key="2">
    <source>
        <dbReference type="EMBL" id="PYH78777.1"/>
    </source>
</evidence>
<dbReference type="VEuPathDB" id="FungiDB:BO82DRAFT_404837"/>
<dbReference type="STRING" id="1448315.A0A319C406"/>
<keyword evidence="3" id="KW-1185">Reference proteome</keyword>
<feature type="region of interest" description="Disordered" evidence="1">
    <location>
        <begin position="325"/>
        <end position="355"/>
    </location>
</feature>
<name>A0A319C406_9EURO</name>
<evidence type="ECO:0000313" key="3">
    <source>
        <dbReference type="Proteomes" id="UP000248340"/>
    </source>
</evidence>
<dbReference type="GeneID" id="37142192"/>
<feature type="region of interest" description="Disordered" evidence="1">
    <location>
        <begin position="253"/>
        <end position="272"/>
    </location>
</feature>
<dbReference type="OrthoDB" id="4369984at2759"/>
<dbReference type="RefSeq" id="XP_025488977.1">
    <property type="nucleotide sequence ID" value="XM_025639450.1"/>
</dbReference>
<protein>
    <recommendedName>
        <fullName evidence="4">C2H2-type domain-containing protein</fullName>
    </recommendedName>
</protein>
<dbReference type="PANTHER" id="PTHR35391:SF7">
    <property type="entry name" value="C2H2-TYPE DOMAIN-CONTAINING PROTEIN"/>
    <property type="match status" value="1"/>
</dbReference>